<proteinExistence type="predicted"/>
<evidence type="ECO:0000313" key="1">
    <source>
        <dbReference type="EMBL" id="POZ81368.1"/>
    </source>
</evidence>
<reference evidence="1 2" key="1">
    <citation type="submission" date="2018-01" db="EMBL/GenBank/DDBJ databases">
        <title>Successful Treatment of Persistent Burkholderia cepacia Bacteremia with Ceftazidime-Avibactam.</title>
        <authorList>
            <person name="Tamma P."/>
            <person name="Fan Y."/>
            <person name="Bergman Y."/>
            <person name="Sick-Samuels A."/>
            <person name="Hsu A."/>
            <person name="Timp W."/>
            <person name="Simner P."/>
        </authorList>
    </citation>
    <scope>NUCLEOTIDE SEQUENCE [LARGE SCALE GENOMIC DNA]</scope>
    <source>
        <strain evidence="1 2">170816</strain>
    </source>
</reference>
<name>A0A2S5DQJ1_9BURK</name>
<protein>
    <submittedName>
        <fullName evidence="1">Uncharacterized protein</fullName>
    </submittedName>
</protein>
<dbReference type="EMBL" id="PQVP01000003">
    <property type="protein sequence ID" value="POZ81368.1"/>
    <property type="molecule type" value="Genomic_DNA"/>
</dbReference>
<dbReference type="Proteomes" id="UP000238655">
    <property type="component" value="Chromosome 3"/>
</dbReference>
<accession>A0A2S5DQJ1</accession>
<comment type="caution">
    <text evidence="1">The sequence shown here is derived from an EMBL/GenBank/DDBJ whole genome shotgun (WGS) entry which is preliminary data.</text>
</comment>
<organism evidence="1 2">
    <name type="scientific">Burkholderia contaminans</name>
    <dbReference type="NCBI Taxonomy" id="488447"/>
    <lineage>
        <taxon>Bacteria</taxon>
        <taxon>Pseudomonadati</taxon>
        <taxon>Pseudomonadota</taxon>
        <taxon>Betaproteobacteria</taxon>
        <taxon>Burkholderiales</taxon>
        <taxon>Burkholderiaceae</taxon>
        <taxon>Burkholderia</taxon>
        <taxon>Burkholderia cepacia complex</taxon>
    </lineage>
</organism>
<sequence>MNLGGETTVTKLMSGTRRKYIGEKCPYITRYGQTGETVEMSGMQPEIAGMGRAEQELRALFFRADRARGEYVFKEMKNARAMGVYT</sequence>
<dbReference type="AlphaFoldDB" id="A0A2S5DQJ1"/>
<evidence type="ECO:0000313" key="2">
    <source>
        <dbReference type="Proteomes" id="UP000238655"/>
    </source>
</evidence>
<gene>
    <name evidence="1" type="ORF">C3743_37910</name>
</gene>